<dbReference type="InterPro" id="IPR019888">
    <property type="entry name" value="Tscrpt_reg_AsnC-like"/>
</dbReference>
<keyword evidence="6" id="KW-1185">Reference proteome</keyword>
<dbReference type="PROSITE" id="PS00519">
    <property type="entry name" value="HTH_ASNC_1"/>
    <property type="match status" value="1"/>
</dbReference>
<dbReference type="Pfam" id="PF01037">
    <property type="entry name" value="AsnC_trans_reg"/>
    <property type="match status" value="1"/>
</dbReference>
<dbReference type="PRINTS" id="PR00033">
    <property type="entry name" value="HTHASNC"/>
</dbReference>
<name>A0ABT3GYP8_9RHOB</name>
<dbReference type="SMART" id="SM00344">
    <property type="entry name" value="HTH_ASNC"/>
    <property type="match status" value="1"/>
</dbReference>
<dbReference type="InterPro" id="IPR036390">
    <property type="entry name" value="WH_DNA-bd_sf"/>
</dbReference>
<dbReference type="Gene3D" id="1.10.10.10">
    <property type="entry name" value="Winged helix-like DNA-binding domain superfamily/Winged helix DNA-binding domain"/>
    <property type="match status" value="1"/>
</dbReference>
<dbReference type="EMBL" id="JAPDFL010000001">
    <property type="protein sequence ID" value="MCW1932690.1"/>
    <property type="molecule type" value="Genomic_DNA"/>
</dbReference>
<dbReference type="SUPFAM" id="SSF46785">
    <property type="entry name" value="Winged helix' DNA-binding domain"/>
    <property type="match status" value="1"/>
</dbReference>
<reference evidence="5 6" key="1">
    <citation type="submission" date="2022-10" db="EMBL/GenBank/DDBJ databases">
        <title>Pararhodobacter sp. nov., isolated from marine algae.</title>
        <authorList>
            <person name="Choi B.J."/>
            <person name="Kim J.M."/>
            <person name="Lee J.K."/>
            <person name="Choi D.G."/>
            <person name="Jeon C.O."/>
        </authorList>
    </citation>
    <scope>NUCLEOTIDE SEQUENCE [LARGE SCALE GENOMIC DNA]</scope>
    <source>
        <strain evidence="5 6">ZQ420</strain>
    </source>
</reference>
<keyword evidence="3" id="KW-0804">Transcription</keyword>
<evidence type="ECO:0000313" key="6">
    <source>
        <dbReference type="Proteomes" id="UP001208938"/>
    </source>
</evidence>
<sequence>MDTIDRTIVDLLAQDARRALADIGAHVGLSPSAVNERLRRLVASGAIQRFTVAVEAQALDLPILAFVWIALSERADEAAFRAHAAADPQIEECHHVTGDWSYLVKMRTGSLADLETFLAGLKQLGFLGRSQTVLALSSPVAGVFVPPVAS</sequence>
<dbReference type="InterPro" id="IPR019885">
    <property type="entry name" value="Tscrpt_reg_HTH_AsnC-type_CS"/>
</dbReference>
<dbReference type="InterPro" id="IPR011008">
    <property type="entry name" value="Dimeric_a/b-barrel"/>
</dbReference>
<dbReference type="PROSITE" id="PS50956">
    <property type="entry name" value="HTH_ASNC_2"/>
    <property type="match status" value="1"/>
</dbReference>
<feature type="domain" description="HTH asnC-type" evidence="4">
    <location>
        <begin position="1"/>
        <end position="62"/>
    </location>
</feature>
<dbReference type="PANTHER" id="PTHR30154:SF53">
    <property type="entry name" value="HTH-TYPE TRANSCRIPTIONAL REGULATOR LRPC"/>
    <property type="match status" value="1"/>
</dbReference>
<accession>A0ABT3GYP8</accession>
<evidence type="ECO:0000256" key="2">
    <source>
        <dbReference type="ARBA" id="ARBA00023125"/>
    </source>
</evidence>
<proteinExistence type="predicted"/>
<dbReference type="SUPFAM" id="SSF54909">
    <property type="entry name" value="Dimeric alpha+beta barrel"/>
    <property type="match status" value="1"/>
</dbReference>
<dbReference type="InterPro" id="IPR019887">
    <property type="entry name" value="Tscrpt_reg_AsnC/Lrp_C"/>
</dbReference>
<dbReference type="Proteomes" id="UP001208938">
    <property type="component" value="Unassembled WGS sequence"/>
</dbReference>
<gene>
    <name evidence="5" type="ORF">OKW52_10580</name>
</gene>
<evidence type="ECO:0000256" key="1">
    <source>
        <dbReference type="ARBA" id="ARBA00023015"/>
    </source>
</evidence>
<dbReference type="PANTHER" id="PTHR30154">
    <property type="entry name" value="LEUCINE-RESPONSIVE REGULATORY PROTEIN"/>
    <property type="match status" value="1"/>
</dbReference>
<dbReference type="RefSeq" id="WP_264505671.1">
    <property type="nucleotide sequence ID" value="NZ_JAPDFL010000001.1"/>
</dbReference>
<dbReference type="Pfam" id="PF13404">
    <property type="entry name" value="HTH_AsnC-type"/>
    <property type="match status" value="1"/>
</dbReference>
<keyword evidence="2" id="KW-0238">DNA-binding</keyword>
<protein>
    <submittedName>
        <fullName evidence="5">Lrp/AsnC family transcriptional regulator</fullName>
    </submittedName>
</protein>
<evidence type="ECO:0000259" key="4">
    <source>
        <dbReference type="PROSITE" id="PS50956"/>
    </source>
</evidence>
<keyword evidence="1" id="KW-0805">Transcription regulation</keyword>
<comment type="caution">
    <text evidence="5">The sequence shown here is derived from an EMBL/GenBank/DDBJ whole genome shotgun (WGS) entry which is preliminary data.</text>
</comment>
<dbReference type="InterPro" id="IPR000485">
    <property type="entry name" value="AsnC-type_HTH_dom"/>
</dbReference>
<organism evidence="5 6">
    <name type="scientific">Pararhodobacter zhoushanensis</name>
    <dbReference type="NCBI Taxonomy" id="2479545"/>
    <lineage>
        <taxon>Bacteria</taxon>
        <taxon>Pseudomonadati</taxon>
        <taxon>Pseudomonadota</taxon>
        <taxon>Alphaproteobacteria</taxon>
        <taxon>Rhodobacterales</taxon>
        <taxon>Paracoccaceae</taxon>
        <taxon>Pararhodobacter</taxon>
    </lineage>
</organism>
<dbReference type="Gene3D" id="3.30.70.920">
    <property type="match status" value="1"/>
</dbReference>
<dbReference type="InterPro" id="IPR036388">
    <property type="entry name" value="WH-like_DNA-bd_sf"/>
</dbReference>
<evidence type="ECO:0000313" key="5">
    <source>
        <dbReference type="EMBL" id="MCW1932690.1"/>
    </source>
</evidence>
<evidence type="ECO:0000256" key="3">
    <source>
        <dbReference type="ARBA" id="ARBA00023163"/>
    </source>
</evidence>